<proteinExistence type="predicted"/>
<comment type="caution">
    <text evidence="1">The sequence shown here is derived from an EMBL/GenBank/DDBJ whole genome shotgun (WGS) entry which is preliminary data.</text>
</comment>
<dbReference type="Pfam" id="PF14072">
    <property type="entry name" value="DndB"/>
    <property type="match status" value="1"/>
</dbReference>
<dbReference type="RefSeq" id="WP_115467357.1">
    <property type="nucleotide sequence ID" value="NZ_QKRA01000002.1"/>
</dbReference>
<accession>A0A370UC23</accession>
<keyword evidence="2" id="KW-1185">Reference proteome</keyword>
<evidence type="ECO:0000313" key="1">
    <source>
        <dbReference type="EMBL" id="RDL45324.1"/>
    </source>
</evidence>
<dbReference type="InterPro" id="IPR017642">
    <property type="entry name" value="DNA_S_mod_DndB"/>
</dbReference>
<dbReference type="InterPro" id="IPR017601">
    <property type="entry name" value="DGQHR-contain_dom"/>
</dbReference>
<name>A0A370UC23_9GAMM</name>
<sequence length="363" mass="40882">MSSIISGLSFPAIKGTQAGTEYYIVMCPLKRLSKVFTLDEGQLPVNQRAQRIINEERIPDITNYILDNRDNYVFSALTACIDGVSDFVPVGESKQEQKIGTLIIDEDAELYITDGQHRNAAILEALQQDPTLGDETISVVFFADKSLAERQKIFKDLNLYPVKADSSLSITYDDRPDAILSKTVVFSSERLSKLIHMEKSNLGPRSKKLVSHSAMNKATKELLGRITKDNYQSLIPIASEYWHCVLDNVPAWQLIYEDKASGGDLRDESVHAHSVTFQALGQVGAQLIKQDNDWKSKLTKLSEIDWSRSNRDWHGRCIVNGSMTNNAKSVELTRIQIKKYLGLALTPKELQAEQRYNEAYHVN</sequence>
<dbReference type="Proteomes" id="UP000254326">
    <property type="component" value="Unassembled WGS sequence"/>
</dbReference>
<dbReference type="EMBL" id="QKRA01000002">
    <property type="protein sequence ID" value="RDL45324.1"/>
    <property type="molecule type" value="Genomic_DNA"/>
</dbReference>
<organism evidence="1 2">
    <name type="scientific">Marinomonas piezotolerans</name>
    <dbReference type="NCBI Taxonomy" id="2213058"/>
    <lineage>
        <taxon>Bacteria</taxon>
        <taxon>Pseudomonadati</taxon>
        <taxon>Pseudomonadota</taxon>
        <taxon>Gammaproteobacteria</taxon>
        <taxon>Oceanospirillales</taxon>
        <taxon>Oceanospirillaceae</taxon>
        <taxon>Marinomonas</taxon>
    </lineage>
</organism>
<reference evidence="1 2" key="1">
    <citation type="submission" date="2018-06" db="EMBL/GenBank/DDBJ databases">
        <title>Marinomonas sp. YLB-05 draft genome sequence.</title>
        <authorList>
            <person name="Yu L."/>
            <person name="Tang X."/>
        </authorList>
    </citation>
    <scope>NUCLEOTIDE SEQUENCE [LARGE SCALE GENOMIC DNA]</scope>
    <source>
        <strain evidence="1 2">YLB-05</strain>
    </source>
</reference>
<dbReference type="AlphaFoldDB" id="A0A370UC23"/>
<dbReference type="NCBIfam" id="TIGR03233">
    <property type="entry name" value="DNA_S_dndB"/>
    <property type="match status" value="1"/>
</dbReference>
<protein>
    <submittedName>
        <fullName evidence="1">DNA sulfur modification protein DndB</fullName>
    </submittedName>
</protein>
<evidence type="ECO:0000313" key="2">
    <source>
        <dbReference type="Proteomes" id="UP000254326"/>
    </source>
</evidence>
<dbReference type="OrthoDB" id="3524978at2"/>
<gene>
    <name evidence="1" type="primary">dndB</name>
    <name evidence="1" type="ORF">DN730_06870</name>
</gene>
<dbReference type="NCBIfam" id="TIGR03187">
    <property type="entry name" value="DGQHR"/>
    <property type="match status" value="1"/>
</dbReference>
<dbReference type="CDD" id="cd16412">
    <property type="entry name" value="dndB"/>
    <property type="match status" value="1"/>
</dbReference>